<dbReference type="Proteomes" id="UP001165122">
    <property type="component" value="Unassembled WGS sequence"/>
</dbReference>
<dbReference type="EMBL" id="BRXW01000621">
    <property type="protein sequence ID" value="GMH70500.1"/>
    <property type="molecule type" value="Genomic_DNA"/>
</dbReference>
<evidence type="ECO:0000313" key="1">
    <source>
        <dbReference type="EMBL" id="GMH70500.1"/>
    </source>
</evidence>
<accession>A0A9W7AIF1</accession>
<keyword evidence="2" id="KW-1185">Reference proteome</keyword>
<sequence>MTEQLAEAGVNQRRVQNRAVKELMKEHTWVEVMMVVVSKGIVKTAGWGLMARVIVGAVLSVTDLATDVFVLWQY</sequence>
<gene>
    <name evidence="1" type="ORF">TrLO_g13836</name>
</gene>
<reference evidence="2" key="1">
    <citation type="journal article" date="2023" name="Commun. Biol.">
        <title>Genome analysis of Parmales, the sister group of diatoms, reveals the evolutionary specialization of diatoms from phago-mixotrophs to photoautotrophs.</title>
        <authorList>
            <person name="Ban H."/>
            <person name="Sato S."/>
            <person name="Yoshikawa S."/>
            <person name="Yamada K."/>
            <person name="Nakamura Y."/>
            <person name="Ichinomiya M."/>
            <person name="Sato N."/>
            <person name="Blanc-Mathieu R."/>
            <person name="Endo H."/>
            <person name="Kuwata A."/>
            <person name="Ogata H."/>
        </authorList>
    </citation>
    <scope>NUCLEOTIDE SEQUENCE [LARGE SCALE GENOMIC DNA]</scope>
    <source>
        <strain evidence="2">NIES 3700</strain>
    </source>
</reference>
<dbReference type="OrthoDB" id="10651252at2759"/>
<protein>
    <submittedName>
        <fullName evidence="1">Uncharacterized protein</fullName>
    </submittedName>
</protein>
<proteinExistence type="predicted"/>
<dbReference type="AlphaFoldDB" id="A0A9W7AIF1"/>
<comment type="caution">
    <text evidence="1">The sequence shown here is derived from an EMBL/GenBank/DDBJ whole genome shotgun (WGS) entry which is preliminary data.</text>
</comment>
<evidence type="ECO:0000313" key="2">
    <source>
        <dbReference type="Proteomes" id="UP001165122"/>
    </source>
</evidence>
<name>A0A9W7AIF1_9STRA</name>
<organism evidence="1 2">
    <name type="scientific">Triparma laevis f. longispina</name>
    <dbReference type="NCBI Taxonomy" id="1714387"/>
    <lineage>
        <taxon>Eukaryota</taxon>
        <taxon>Sar</taxon>
        <taxon>Stramenopiles</taxon>
        <taxon>Ochrophyta</taxon>
        <taxon>Bolidophyceae</taxon>
        <taxon>Parmales</taxon>
        <taxon>Triparmaceae</taxon>
        <taxon>Triparma</taxon>
    </lineage>
</organism>